<dbReference type="EMBL" id="BJHX01000002">
    <property type="protein sequence ID" value="GDY69487.1"/>
    <property type="molecule type" value="Genomic_DNA"/>
</dbReference>
<protein>
    <submittedName>
        <fullName evidence="2">Uncharacterized protein</fullName>
    </submittedName>
</protein>
<name>A0A4D4MDK0_STRAX</name>
<organism evidence="2 3">
    <name type="scientific">Streptomyces avermitilis</name>
    <dbReference type="NCBI Taxonomy" id="33903"/>
    <lineage>
        <taxon>Bacteria</taxon>
        <taxon>Bacillati</taxon>
        <taxon>Actinomycetota</taxon>
        <taxon>Actinomycetes</taxon>
        <taxon>Kitasatosporales</taxon>
        <taxon>Streptomycetaceae</taxon>
        <taxon>Streptomyces</taxon>
    </lineage>
</organism>
<sequence length="201" mass="21355">MYATMRASAPQEAPNGGATVRKALTNHVLRVGRITRIRLLGSIRQRSGRGPCWFPAPAEPTGSAPWWRGKTPPEPGSNAVAEVRTVAGEGDHVLGLVREPRDDTPRGWPWGQEAARAEPRRKRIGGAWPLGFATLAVLAAGYAWLGFVVEGVPGALVGCAAGLILSGLLCLLVDSAVSAPRPAHRRVHGAAEDRGRLRSRS</sequence>
<keyword evidence="1" id="KW-0472">Membrane</keyword>
<accession>A0A4D4MDK0</accession>
<feature type="transmembrane region" description="Helical" evidence="1">
    <location>
        <begin position="126"/>
        <end position="149"/>
    </location>
</feature>
<evidence type="ECO:0000256" key="1">
    <source>
        <dbReference type="SAM" id="Phobius"/>
    </source>
</evidence>
<comment type="caution">
    <text evidence="2">The sequence shown here is derived from an EMBL/GenBank/DDBJ whole genome shotgun (WGS) entry which is preliminary data.</text>
</comment>
<evidence type="ECO:0000313" key="2">
    <source>
        <dbReference type="EMBL" id="GDY69487.1"/>
    </source>
</evidence>
<dbReference type="Proteomes" id="UP000302139">
    <property type="component" value="Unassembled WGS sequence"/>
</dbReference>
<keyword evidence="1" id="KW-0812">Transmembrane</keyword>
<gene>
    <name evidence="2" type="ORF">SAV14893_088800</name>
</gene>
<evidence type="ECO:0000313" key="3">
    <source>
        <dbReference type="Proteomes" id="UP000302139"/>
    </source>
</evidence>
<proteinExistence type="predicted"/>
<keyword evidence="1" id="KW-1133">Transmembrane helix</keyword>
<reference evidence="2 3" key="1">
    <citation type="submission" date="2019-04" db="EMBL/GenBank/DDBJ databases">
        <title>Draft genome sequences of Streptomyces avermitilis NBRC 14893.</title>
        <authorList>
            <person name="Komaki H."/>
            <person name="Tamura T."/>
            <person name="Hosoyama A."/>
        </authorList>
    </citation>
    <scope>NUCLEOTIDE SEQUENCE [LARGE SCALE GENOMIC DNA]</scope>
    <source>
        <strain evidence="2 3">NBRC 14893</strain>
    </source>
</reference>
<feature type="transmembrane region" description="Helical" evidence="1">
    <location>
        <begin position="155"/>
        <end position="177"/>
    </location>
</feature>
<dbReference type="AlphaFoldDB" id="A0A4D4MDK0"/>